<sequence>MTSQALPDDISGAVQAASDSLSQLAAARPEVAVPLARLISVVADEAIRTGRFATALQRALASDAHTATAAPVRRSGRRAPGVLDPFAVFAERGEAGLRSTLAELDLEQLRDIVAEHGMDHDRLAMKWKDSSRVVDRIIEKVEARTAKGSAFRQVSN</sequence>
<organism evidence="1 2">
    <name type="scientific">Plantactinospora alkalitolerans</name>
    <dbReference type="NCBI Taxonomy" id="2789879"/>
    <lineage>
        <taxon>Bacteria</taxon>
        <taxon>Bacillati</taxon>
        <taxon>Actinomycetota</taxon>
        <taxon>Actinomycetes</taxon>
        <taxon>Micromonosporales</taxon>
        <taxon>Micromonosporaceae</taxon>
        <taxon>Plantactinospora</taxon>
    </lineage>
</organism>
<dbReference type="EMBL" id="JADPUN010000377">
    <property type="protein sequence ID" value="MBF9134736.1"/>
    <property type="molecule type" value="Genomic_DNA"/>
</dbReference>
<evidence type="ECO:0000313" key="1">
    <source>
        <dbReference type="EMBL" id="MBF9134736.1"/>
    </source>
</evidence>
<accession>A0ABS0H8E0</accession>
<dbReference type="RefSeq" id="WP_196206207.1">
    <property type="nucleotide sequence ID" value="NZ_JADPUN010000377.1"/>
</dbReference>
<gene>
    <name evidence="1" type="ORF">I0C86_38270</name>
</gene>
<name>A0ABS0H8E0_9ACTN</name>
<proteinExistence type="predicted"/>
<comment type="caution">
    <text evidence="1">The sequence shown here is derived from an EMBL/GenBank/DDBJ whole genome shotgun (WGS) entry which is preliminary data.</text>
</comment>
<protein>
    <recommendedName>
        <fullName evidence="3">DUF222 domain-containing protein</fullName>
    </recommendedName>
</protein>
<evidence type="ECO:0000313" key="2">
    <source>
        <dbReference type="Proteomes" id="UP000638560"/>
    </source>
</evidence>
<evidence type="ECO:0008006" key="3">
    <source>
        <dbReference type="Google" id="ProtNLM"/>
    </source>
</evidence>
<dbReference type="Proteomes" id="UP000638560">
    <property type="component" value="Unassembled WGS sequence"/>
</dbReference>
<reference evidence="1 2" key="1">
    <citation type="submission" date="2020-11" db="EMBL/GenBank/DDBJ databases">
        <title>A novel isolate from a Black sea contaminated sediment with potential to produce alkanes: Plantactinospora alkalitolerans sp. nov.</title>
        <authorList>
            <person name="Carro L."/>
            <person name="Veyisoglu A."/>
            <person name="Guven K."/>
            <person name="Schumann P."/>
            <person name="Klenk H.-P."/>
            <person name="Sahin N."/>
        </authorList>
    </citation>
    <scope>NUCLEOTIDE SEQUENCE [LARGE SCALE GENOMIC DNA]</scope>
    <source>
        <strain evidence="1 2">S1510</strain>
    </source>
</reference>
<keyword evidence="2" id="KW-1185">Reference proteome</keyword>